<evidence type="ECO:0000313" key="1">
    <source>
        <dbReference type="EMBL" id="GBO28453.1"/>
    </source>
</evidence>
<sequence length="101" mass="11913">MRIFKRERRTILPQIAADFNDGASTSVNVRTIRLTSLIWVLRADRRLTCVRLWTRCTKLYSPLVLQPPLTVDDRNKRYRPTELLLQMSDWTNDSNGETTIY</sequence>
<evidence type="ECO:0000313" key="2">
    <source>
        <dbReference type="Proteomes" id="UP000499080"/>
    </source>
</evidence>
<name>A0A4Y2VST1_ARAVE</name>
<reference evidence="1 2" key="1">
    <citation type="journal article" date="2019" name="Sci. Rep.">
        <title>Orb-weaving spider Araneus ventricosus genome elucidates the spidroin gene catalogue.</title>
        <authorList>
            <person name="Kono N."/>
            <person name="Nakamura H."/>
            <person name="Ohtoshi R."/>
            <person name="Moran D.A.P."/>
            <person name="Shinohara A."/>
            <person name="Yoshida Y."/>
            <person name="Fujiwara M."/>
            <person name="Mori M."/>
            <person name="Tomita M."/>
            <person name="Arakawa K."/>
        </authorList>
    </citation>
    <scope>NUCLEOTIDE SEQUENCE [LARGE SCALE GENOMIC DNA]</scope>
</reference>
<dbReference type="Proteomes" id="UP000499080">
    <property type="component" value="Unassembled WGS sequence"/>
</dbReference>
<gene>
    <name evidence="1" type="ORF">AVEN_242530_1</name>
</gene>
<accession>A0A4Y2VST1</accession>
<comment type="caution">
    <text evidence="1">The sequence shown here is derived from an EMBL/GenBank/DDBJ whole genome shotgun (WGS) entry which is preliminary data.</text>
</comment>
<keyword evidence="2" id="KW-1185">Reference proteome</keyword>
<proteinExistence type="predicted"/>
<dbReference type="AlphaFoldDB" id="A0A4Y2VST1"/>
<dbReference type="OrthoDB" id="3263820at2759"/>
<dbReference type="EMBL" id="BGPR01051525">
    <property type="protein sequence ID" value="GBO28453.1"/>
    <property type="molecule type" value="Genomic_DNA"/>
</dbReference>
<protein>
    <submittedName>
        <fullName evidence="1">Uncharacterized protein</fullName>
    </submittedName>
</protein>
<organism evidence="1 2">
    <name type="scientific">Araneus ventricosus</name>
    <name type="common">Orbweaver spider</name>
    <name type="synonym">Epeira ventricosa</name>
    <dbReference type="NCBI Taxonomy" id="182803"/>
    <lineage>
        <taxon>Eukaryota</taxon>
        <taxon>Metazoa</taxon>
        <taxon>Ecdysozoa</taxon>
        <taxon>Arthropoda</taxon>
        <taxon>Chelicerata</taxon>
        <taxon>Arachnida</taxon>
        <taxon>Araneae</taxon>
        <taxon>Araneomorphae</taxon>
        <taxon>Entelegynae</taxon>
        <taxon>Araneoidea</taxon>
        <taxon>Araneidae</taxon>
        <taxon>Araneus</taxon>
    </lineage>
</organism>